<evidence type="ECO:0000256" key="3">
    <source>
        <dbReference type="ARBA" id="ARBA00022741"/>
    </source>
</evidence>
<evidence type="ECO:0000313" key="9">
    <source>
        <dbReference type="EMBL" id="SFP38330.1"/>
    </source>
</evidence>
<comment type="subcellular location">
    <subcellularLocation>
        <location evidence="8">Cytoplasm</location>
    </subcellularLocation>
</comment>
<dbReference type="RefSeq" id="WP_092912391.1">
    <property type="nucleotide sequence ID" value="NZ_CP136592.1"/>
</dbReference>
<evidence type="ECO:0000256" key="6">
    <source>
        <dbReference type="ARBA" id="ARBA00023146"/>
    </source>
</evidence>
<dbReference type="PANTHER" id="PTHR30075:SF2">
    <property type="entry name" value="GLYCINE--TRNA LIGASE, CHLOROPLASTIC_MITOCHONDRIAL 2"/>
    <property type="match status" value="1"/>
</dbReference>
<keyword evidence="5 8" id="KW-0648">Protein biosynthesis</keyword>
<evidence type="ECO:0000256" key="7">
    <source>
        <dbReference type="ARBA" id="ARBA00047937"/>
    </source>
</evidence>
<protein>
    <recommendedName>
        <fullName evidence="8">Glycine--tRNA ligase beta subunit</fullName>
        <ecNumber evidence="8">6.1.1.14</ecNumber>
    </recommendedName>
    <alternativeName>
        <fullName evidence="8">Glycyl-tRNA synthetase beta subunit</fullName>
        <shortName evidence="8">GlyRS</shortName>
    </alternativeName>
</protein>
<proteinExistence type="inferred from homology"/>
<dbReference type="HAMAP" id="MF_00255">
    <property type="entry name" value="Gly_tRNA_synth_beta"/>
    <property type="match status" value="1"/>
</dbReference>
<sequence>MTQPLLIEIGVEELPAVPLLKIVDDIEKSWVKILEENRLLCEFEFSYTPRRLVLWHSEFLKKQPDSEEELFGPPVHIAFKDGEPTRAAESFAKKCGVSIDELGRGQKGGKEVLYYKKKIEGKDSEELLNEMVNAWIASMRFGKMMRWGSLKEEFIRPVRWVLALFGESVPSIELFGVKSSNTTRLHRQVSFDPIRVDSPKDYFDALKDGGVELFADKRREKILQGFESIEKDEGVSVGRDESLLDEVVAITEYPTPLIGRFDESFLKLPPEVIMTSMKEHQRYFPVFKDGTLHNSFVVVSNAKTDDFSQVIAGNERVLKPRLSDAMFFYENDLKNGLNPEGLKNIIFMDGLGSMYDKSVRESVITTKLAEVYADKLEKETSKDAKELKELASRAAMLAKADLLSEMVYEFTELQGIMGYYYAKALGEDDLVSLALRDQYLPSGEDSDLPANLFAALLAIAYKFDNLMALFSVGKIPTGSRDPFALRRAAAGIIRIVTHFDIAFNITKMVETFKNEYADFDLNELEKFFNERFYKALDANPSIITAVLASGERDVNEIVKKVNALKNIVESDEFKEIFTTFKRVANISKDIDLECDLKVDKTLFEKEEERDLFEAFQSITQKSYDNYEMKLDALFSLKPELDRFFDNVMVNAEDEKLRVNRRAIVGLIYKAFKDIADIKDIAFD</sequence>
<evidence type="ECO:0000256" key="5">
    <source>
        <dbReference type="ARBA" id="ARBA00022917"/>
    </source>
</evidence>
<dbReference type="Proteomes" id="UP000199227">
    <property type="component" value="Unassembled WGS sequence"/>
</dbReference>
<dbReference type="GO" id="GO:0005524">
    <property type="term" value="F:ATP binding"/>
    <property type="evidence" value="ECO:0007669"/>
    <property type="project" value="UniProtKB-UniRule"/>
</dbReference>
<keyword evidence="2 8" id="KW-0436">Ligase</keyword>
<comment type="catalytic activity">
    <reaction evidence="7 8">
        <text>tRNA(Gly) + glycine + ATP = glycyl-tRNA(Gly) + AMP + diphosphate</text>
        <dbReference type="Rhea" id="RHEA:16013"/>
        <dbReference type="Rhea" id="RHEA-COMP:9664"/>
        <dbReference type="Rhea" id="RHEA-COMP:9683"/>
        <dbReference type="ChEBI" id="CHEBI:30616"/>
        <dbReference type="ChEBI" id="CHEBI:33019"/>
        <dbReference type="ChEBI" id="CHEBI:57305"/>
        <dbReference type="ChEBI" id="CHEBI:78442"/>
        <dbReference type="ChEBI" id="CHEBI:78522"/>
        <dbReference type="ChEBI" id="CHEBI:456215"/>
        <dbReference type="EC" id="6.1.1.14"/>
    </reaction>
</comment>
<dbReference type="InterPro" id="IPR006194">
    <property type="entry name" value="Gly-tRNA-synth_heterodimer"/>
</dbReference>
<dbReference type="EMBL" id="FOXB01000017">
    <property type="protein sequence ID" value="SFP38330.1"/>
    <property type="molecule type" value="Genomic_DNA"/>
</dbReference>
<dbReference type="GO" id="GO:0004820">
    <property type="term" value="F:glycine-tRNA ligase activity"/>
    <property type="evidence" value="ECO:0007669"/>
    <property type="project" value="UniProtKB-UniRule"/>
</dbReference>
<dbReference type="AlphaFoldDB" id="A0A1I5PWW5"/>
<keyword evidence="8" id="KW-0963">Cytoplasm</keyword>
<evidence type="ECO:0000256" key="4">
    <source>
        <dbReference type="ARBA" id="ARBA00022840"/>
    </source>
</evidence>
<dbReference type="Pfam" id="PF02092">
    <property type="entry name" value="tRNA_synt_2f"/>
    <property type="match status" value="1"/>
</dbReference>
<dbReference type="PRINTS" id="PR01045">
    <property type="entry name" value="TRNASYNTHGB"/>
</dbReference>
<keyword evidence="4 8" id="KW-0067">ATP-binding</keyword>
<evidence type="ECO:0000256" key="8">
    <source>
        <dbReference type="HAMAP-Rule" id="MF_00255"/>
    </source>
</evidence>
<dbReference type="OrthoDB" id="9775440at2"/>
<reference evidence="9 10" key="1">
    <citation type="submission" date="2016-10" db="EMBL/GenBank/DDBJ databases">
        <authorList>
            <person name="de Groot N.N."/>
        </authorList>
    </citation>
    <scope>NUCLEOTIDE SEQUENCE [LARGE SCALE GENOMIC DNA]</scope>
    <source>
        <strain evidence="9 10">EP1-55-1</strain>
    </source>
</reference>
<gene>
    <name evidence="8" type="primary">glyS</name>
    <name evidence="9" type="ORF">SAMN05216234_11725</name>
</gene>
<dbReference type="NCBIfam" id="TIGR00211">
    <property type="entry name" value="glyS"/>
    <property type="match status" value="1"/>
</dbReference>
<keyword evidence="3 8" id="KW-0547">Nucleotide-binding</keyword>
<comment type="similarity">
    <text evidence="1 8">Belongs to the class-II aminoacyl-tRNA synthetase family.</text>
</comment>
<dbReference type="InterPro" id="IPR015944">
    <property type="entry name" value="Gly-tRNA-synth_bsu"/>
</dbReference>
<dbReference type="STRING" id="223786.SAMN05216234_11725"/>
<dbReference type="GO" id="GO:0006426">
    <property type="term" value="P:glycyl-tRNA aminoacylation"/>
    <property type="evidence" value="ECO:0007669"/>
    <property type="project" value="UniProtKB-UniRule"/>
</dbReference>
<organism evidence="9 10">
    <name type="scientific">Hydrogenimonas thermophila</name>
    <dbReference type="NCBI Taxonomy" id="223786"/>
    <lineage>
        <taxon>Bacteria</taxon>
        <taxon>Pseudomonadati</taxon>
        <taxon>Campylobacterota</taxon>
        <taxon>Epsilonproteobacteria</taxon>
        <taxon>Campylobacterales</taxon>
        <taxon>Hydrogenimonadaceae</taxon>
        <taxon>Hydrogenimonas</taxon>
    </lineage>
</organism>
<name>A0A1I5PWW5_9BACT</name>
<evidence type="ECO:0000256" key="2">
    <source>
        <dbReference type="ARBA" id="ARBA00022598"/>
    </source>
</evidence>
<dbReference type="EC" id="6.1.1.14" evidence="8"/>
<accession>A0A1I5PWW5</accession>
<evidence type="ECO:0000313" key="10">
    <source>
        <dbReference type="Proteomes" id="UP000199227"/>
    </source>
</evidence>
<evidence type="ECO:0000256" key="1">
    <source>
        <dbReference type="ARBA" id="ARBA00008226"/>
    </source>
</evidence>
<dbReference type="GO" id="GO:0005829">
    <property type="term" value="C:cytosol"/>
    <property type="evidence" value="ECO:0007669"/>
    <property type="project" value="TreeGrafter"/>
</dbReference>
<comment type="subunit">
    <text evidence="8">Tetramer of two alpha and two beta subunits.</text>
</comment>
<dbReference type="PANTHER" id="PTHR30075">
    <property type="entry name" value="GLYCYL-TRNA SYNTHETASE"/>
    <property type="match status" value="1"/>
</dbReference>
<keyword evidence="10" id="KW-1185">Reference proteome</keyword>
<keyword evidence="6 8" id="KW-0030">Aminoacyl-tRNA synthetase</keyword>
<dbReference type="PROSITE" id="PS50861">
    <property type="entry name" value="AA_TRNA_LIGASE_II_GLYAB"/>
    <property type="match status" value="1"/>
</dbReference>
<dbReference type="SUPFAM" id="SSF109604">
    <property type="entry name" value="HD-domain/PDEase-like"/>
    <property type="match status" value="1"/>
</dbReference>